<dbReference type="EMBL" id="LJCR01000584">
    <property type="protein sequence ID" value="KPV52323.1"/>
    <property type="molecule type" value="Genomic_DNA"/>
</dbReference>
<proteinExistence type="predicted"/>
<dbReference type="Pfam" id="PF00149">
    <property type="entry name" value="Metallophos"/>
    <property type="match status" value="1"/>
</dbReference>
<reference evidence="2 3" key="1">
    <citation type="submission" date="2015-09" db="EMBL/GenBank/DDBJ databases">
        <title>Draft genome sequence of Kouleothrix aurantiaca JCM 19913.</title>
        <authorList>
            <person name="Hemp J."/>
        </authorList>
    </citation>
    <scope>NUCLEOTIDE SEQUENCE [LARGE SCALE GENOMIC DNA]</scope>
    <source>
        <strain evidence="2 3">COM-B</strain>
    </source>
</reference>
<organism evidence="2 3">
    <name type="scientific">Kouleothrix aurantiaca</name>
    <dbReference type="NCBI Taxonomy" id="186479"/>
    <lineage>
        <taxon>Bacteria</taxon>
        <taxon>Bacillati</taxon>
        <taxon>Chloroflexota</taxon>
        <taxon>Chloroflexia</taxon>
        <taxon>Chloroflexales</taxon>
        <taxon>Roseiflexineae</taxon>
        <taxon>Roseiflexaceae</taxon>
        <taxon>Kouleothrix</taxon>
    </lineage>
</organism>
<dbReference type="InterPro" id="IPR004843">
    <property type="entry name" value="Calcineurin-like_PHP"/>
</dbReference>
<dbReference type="InterPro" id="IPR051693">
    <property type="entry name" value="UPF0046_metallophosphoest"/>
</dbReference>
<dbReference type="PANTHER" id="PTHR12905:SF0">
    <property type="entry name" value="CALCINEURIN-LIKE PHOSPHOESTERASE DOMAIN-CONTAINING PROTEIN"/>
    <property type="match status" value="1"/>
</dbReference>
<dbReference type="Gene3D" id="3.60.21.10">
    <property type="match status" value="1"/>
</dbReference>
<dbReference type="SUPFAM" id="SSF56300">
    <property type="entry name" value="Metallo-dependent phosphatases"/>
    <property type="match status" value="1"/>
</dbReference>
<evidence type="ECO:0000313" key="3">
    <source>
        <dbReference type="Proteomes" id="UP000050509"/>
    </source>
</evidence>
<keyword evidence="3" id="KW-1185">Reference proteome</keyword>
<evidence type="ECO:0000313" key="2">
    <source>
        <dbReference type="EMBL" id="KPV52323.1"/>
    </source>
</evidence>
<dbReference type="GO" id="GO:0016787">
    <property type="term" value="F:hydrolase activity"/>
    <property type="evidence" value="ECO:0007669"/>
    <property type="project" value="InterPro"/>
</dbReference>
<dbReference type="PATRIC" id="fig|186479.3.peg.9155"/>
<accession>A0A0P9FGR8</accession>
<dbReference type="Proteomes" id="UP000050509">
    <property type="component" value="Unassembled WGS sequence"/>
</dbReference>
<sequence>MVFLTVSDEIVPAIYSLNIKDRFQHIEAVFGCGDLPPYYLEFIVTMLGRPCFYIDGNHNGVEHTEDGEVLNAPRGCINLERRSVNHAGLLIAGLGGCLRYNNSDGAQYTETQMMAHVWALAPWLLLNKLRYGRYLDVMLTHAPPLGIHNGPDRPHRGFASLLRLMDWFAPRYLIHGHIHRSYGFSSVTETRYNNTMVLNTAGYRLLTIDEQSHSQARQADN</sequence>
<feature type="domain" description="Calcineurin-like phosphoesterase" evidence="1">
    <location>
        <begin position="30"/>
        <end position="180"/>
    </location>
</feature>
<name>A0A0P9FGR8_9CHLR</name>
<protein>
    <submittedName>
        <fullName evidence="2">Metallophosphoesterase</fullName>
    </submittedName>
</protein>
<evidence type="ECO:0000259" key="1">
    <source>
        <dbReference type="Pfam" id="PF00149"/>
    </source>
</evidence>
<dbReference type="PANTHER" id="PTHR12905">
    <property type="entry name" value="METALLOPHOSPHOESTERASE"/>
    <property type="match status" value="1"/>
</dbReference>
<dbReference type="AlphaFoldDB" id="A0A0P9FGR8"/>
<comment type="caution">
    <text evidence="2">The sequence shown here is derived from an EMBL/GenBank/DDBJ whole genome shotgun (WGS) entry which is preliminary data.</text>
</comment>
<dbReference type="InterPro" id="IPR029052">
    <property type="entry name" value="Metallo-depent_PP-like"/>
</dbReference>
<gene>
    <name evidence="2" type="ORF">SE17_16195</name>
</gene>